<organism evidence="1 2">
    <name type="scientific">Hyalomma asiaticum</name>
    <name type="common">Tick</name>
    <dbReference type="NCBI Taxonomy" id="266040"/>
    <lineage>
        <taxon>Eukaryota</taxon>
        <taxon>Metazoa</taxon>
        <taxon>Ecdysozoa</taxon>
        <taxon>Arthropoda</taxon>
        <taxon>Chelicerata</taxon>
        <taxon>Arachnida</taxon>
        <taxon>Acari</taxon>
        <taxon>Parasitiformes</taxon>
        <taxon>Ixodida</taxon>
        <taxon>Ixodoidea</taxon>
        <taxon>Ixodidae</taxon>
        <taxon>Hyalomminae</taxon>
        <taxon>Hyalomma</taxon>
    </lineage>
</organism>
<name>A0ACB7SXZ0_HYAAI</name>
<evidence type="ECO:0000313" key="2">
    <source>
        <dbReference type="Proteomes" id="UP000821845"/>
    </source>
</evidence>
<reference evidence="1" key="1">
    <citation type="submission" date="2020-05" db="EMBL/GenBank/DDBJ databases">
        <title>Large-scale comparative analyses of tick genomes elucidate their genetic diversity and vector capacities.</title>
        <authorList>
            <person name="Jia N."/>
            <person name="Wang J."/>
            <person name="Shi W."/>
            <person name="Du L."/>
            <person name="Sun Y."/>
            <person name="Zhan W."/>
            <person name="Jiang J."/>
            <person name="Wang Q."/>
            <person name="Zhang B."/>
            <person name="Ji P."/>
            <person name="Sakyi L.B."/>
            <person name="Cui X."/>
            <person name="Yuan T."/>
            <person name="Jiang B."/>
            <person name="Yang W."/>
            <person name="Lam T.T.-Y."/>
            <person name="Chang Q."/>
            <person name="Ding S."/>
            <person name="Wang X."/>
            <person name="Zhu J."/>
            <person name="Ruan X."/>
            <person name="Zhao L."/>
            <person name="Wei J."/>
            <person name="Que T."/>
            <person name="Du C."/>
            <person name="Cheng J."/>
            <person name="Dai P."/>
            <person name="Han X."/>
            <person name="Huang E."/>
            <person name="Gao Y."/>
            <person name="Liu J."/>
            <person name="Shao H."/>
            <person name="Ye R."/>
            <person name="Li L."/>
            <person name="Wei W."/>
            <person name="Wang X."/>
            <person name="Wang C."/>
            <person name="Yang T."/>
            <person name="Huo Q."/>
            <person name="Li W."/>
            <person name="Guo W."/>
            <person name="Chen H."/>
            <person name="Zhou L."/>
            <person name="Ni X."/>
            <person name="Tian J."/>
            <person name="Zhou Y."/>
            <person name="Sheng Y."/>
            <person name="Liu T."/>
            <person name="Pan Y."/>
            <person name="Xia L."/>
            <person name="Li J."/>
            <person name="Zhao F."/>
            <person name="Cao W."/>
        </authorList>
    </citation>
    <scope>NUCLEOTIDE SEQUENCE</scope>
    <source>
        <strain evidence="1">Hyas-2018</strain>
    </source>
</reference>
<evidence type="ECO:0000313" key="1">
    <source>
        <dbReference type="EMBL" id="KAH6939500.1"/>
    </source>
</evidence>
<dbReference type="EMBL" id="CM023482">
    <property type="protein sequence ID" value="KAH6939500.1"/>
    <property type="molecule type" value="Genomic_DNA"/>
</dbReference>
<dbReference type="Proteomes" id="UP000821845">
    <property type="component" value="Chromosome 2"/>
</dbReference>
<sequence length="147" mass="16345">MEVTAEGQSITPKEMDNSKGWTGVSNRRSSRQDSQHHGSNLSPTRPVERYDASRKGRLEQIRKASRMPHLPRGGCKIVIRSTGGIKISEHGVVNQTAVVQDAAGIPLEEREEGTICPSNYQNILIASTLHQDHANKYQAMYQAMYQS</sequence>
<gene>
    <name evidence="1" type="ORF">HPB50_018640</name>
</gene>
<comment type="caution">
    <text evidence="1">The sequence shown here is derived from an EMBL/GenBank/DDBJ whole genome shotgun (WGS) entry which is preliminary data.</text>
</comment>
<accession>A0ACB7SXZ0</accession>
<keyword evidence="2" id="KW-1185">Reference proteome</keyword>
<protein>
    <submittedName>
        <fullName evidence="1">Uncharacterized protein</fullName>
    </submittedName>
</protein>
<proteinExistence type="predicted"/>